<sequence length="61" mass="6934">MTEQLNSVTVTSSHTLLKAALEDLERATPHSRPGDKVSLIANQWQDTFIMTARYGWLRLPH</sequence>
<accession>M2ZA25</accession>
<name>M2ZA25_9PROT</name>
<gene>
    <name evidence="1" type="ORF">H261_04228</name>
</gene>
<dbReference type="Proteomes" id="UP000011744">
    <property type="component" value="Unassembled WGS sequence"/>
</dbReference>
<organism evidence="1 2">
    <name type="scientific">Paramagnetospirillum caucaseum</name>
    <dbReference type="NCBI Taxonomy" id="1244869"/>
    <lineage>
        <taxon>Bacteria</taxon>
        <taxon>Pseudomonadati</taxon>
        <taxon>Pseudomonadota</taxon>
        <taxon>Alphaproteobacteria</taxon>
        <taxon>Rhodospirillales</taxon>
        <taxon>Magnetospirillaceae</taxon>
        <taxon>Paramagnetospirillum</taxon>
    </lineage>
</organism>
<dbReference type="EMBL" id="AONQ01000007">
    <property type="protein sequence ID" value="EME71245.1"/>
    <property type="molecule type" value="Genomic_DNA"/>
</dbReference>
<dbReference type="OrthoDB" id="7361360at2"/>
<dbReference type="AlphaFoldDB" id="M2ZA25"/>
<evidence type="ECO:0000313" key="1">
    <source>
        <dbReference type="EMBL" id="EME71245.1"/>
    </source>
</evidence>
<dbReference type="PATRIC" id="fig|1244869.3.peg.845"/>
<reference evidence="1 2" key="1">
    <citation type="journal article" date="2014" name="Genome Announc.">
        <title>Draft Genome Sequence of Magnetospirillum sp. Strain SO-1, a Freshwater Magnetotactic Bacterium Isolated from the Ol'khovka River, Russia.</title>
        <authorList>
            <person name="Grouzdev D.S."/>
            <person name="Dziuba M.V."/>
            <person name="Sukhacheva M.S."/>
            <person name="Mardanov A.V."/>
            <person name="Beletskiy A.V."/>
            <person name="Kuznetsov B.B."/>
            <person name="Skryabin K.G."/>
        </authorList>
    </citation>
    <scope>NUCLEOTIDE SEQUENCE [LARGE SCALE GENOMIC DNA]</scope>
    <source>
        <strain evidence="1 2">SO-1</strain>
    </source>
</reference>
<comment type="caution">
    <text evidence="1">The sequence shown here is derived from an EMBL/GenBank/DDBJ whole genome shotgun (WGS) entry which is preliminary data.</text>
</comment>
<proteinExistence type="predicted"/>
<protein>
    <submittedName>
        <fullName evidence="1">Uncharacterized protein</fullName>
    </submittedName>
</protein>
<evidence type="ECO:0000313" key="2">
    <source>
        <dbReference type="Proteomes" id="UP000011744"/>
    </source>
</evidence>
<keyword evidence="2" id="KW-1185">Reference proteome</keyword>
<dbReference type="RefSeq" id="WP_008614684.1">
    <property type="nucleotide sequence ID" value="NZ_AONQ01000007.1"/>
</dbReference>